<dbReference type="InterPro" id="IPR042099">
    <property type="entry name" value="ANL_N_sf"/>
</dbReference>
<dbReference type="InterPro" id="IPR009081">
    <property type="entry name" value="PP-bd_ACP"/>
</dbReference>
<evidence type="ECO:0000256" key="2">
    <source>
        <dbReference type="ARBA" id="ARBA00022450"/>
    </source>
</evidence>
<dbReference type="Pfam" id="PF00550">
    <property type="entry name" value="PP-binding"/>
    <property type="match status" value="1"/>
</dbReference>
<evidence type="ECO:0000259" key="5">
    <source>
        <dbReference type="PROSITE" id="PS50075"/>
    </source>
</evidence>
<proteinExistence type="predicted"/>
<dbReference type="SUPFAM" id="SSF47336">
    <property type="entry name" value="ACP-like"/>
    <property type="match status" value="1"/>
</dbReference>
<feature type="compositionally biased region" description="Basic residues" evidence="4">
    <location>
        <begin position="1418"/>
        <end position="1438"/>
    </location>
</feature>
<dbReference type="GO" id="GO:0003824">
    <property type="term" value="F:catalytic activity"/>
    <property type="evidence" value="ECO:0007669"/>
    <property type="project" value="InterPro"/>
</dbReference>
<dbReference type="Pfam" id="PF00668">
    <property type="entry name" value="Condensation"/>
    <property type="match status" value="3"/>
</dbReference>
<dbReference type="InterPro" id="IPR001242">
    <property type="entry name" value="Condensation_dom"/>
</dbReference>
<dbReference type="GO" id="GO:0044550">
    <property type="term" value="P:secondary metabolite biosynthetic process"/>
    <property type="evidence" value="ECO:0007669"/>
    <property type="project" value="TreeGrafter"/>
</dbReference>
<dbReference type="NCBIfam" id="TIGR01733">
    <property type="entry name" value="AA-adenyl-dom"/>
    <property type="match status" value="1"/>
</dbReference>
<reference evidence="6" key="1">
    <citation type="journal article" date="2015" name="Proc. Natl. Acad. Sci. U.S.A.">
        <title>Multiplexed metagenome mining using short DNA sequence tags facilitates targeted discovery of epoxyketone proteasome inhibitors.</title>
        <authorList>
            <person name="Owen J.G."/>
            <person name="Charlop-Powers Z."/>
            <person name="Smith A.G."/>
            <person name="Ternei M.A."/>
            <person name="Calle P.Y."/>
            <person name="Reddy B.V."/>
            <person name="Montiel D."/>
            <person name="Brady S.F."/>
        </authorList>
    </citation>
    <scope>NUCLEOTIDE SEQUENCE</scope>
</reference>
<dbReference type="InterPro" id="IPR025110">
    <property type="entry name" value="AMP-bd_C"/>
</dbReference>
<dbReference type="Gene3D" id="1.10.1200.10">
    <property type="entry name" value="ACP-like"/>
    <property type="match status" value="1"/>
</dbReference>
<dbReference type="Gene3D" id="3.40.50.12780">
    <property type="entry name" value="N-terminal domain of ligase-like"/>
    <property type="match status" value="1"/>
</dbReference>
<accession>A0A0E3JNN4</accession>
<dbReference type="GO" id="GO:0043041">
    <property type="term" value="P:amino acid activation for nonribosomal peptide biosynthetic process"/>
    <property type="evidence" value="ECO:0007669"/>
    <property type="project" value="TreeGrafter"/>
</dbReference>
<evidence type="ECO:0000256" key="4">
    <source>
        <dbReference type="SAM" id="MobiDB-lite"/>
    </source>
</evidence>
<dbReference type="PANTHER" id="PTHR45527">
    <property type="entry name" value="NONRIBOSOMAL PEPTIDE SYNTHETASE"/>
    <property type="match status" value="1"/>
</dbReference>
<dbReference type="SUPFAM" id="SSF56801">
    <property type="entry name" value="Acetyl-CoA synthetase-like"/>
    <property type="match status" value="1"/>
</dbReference>
<dbReference type="PROSITE" id="PS00012">
    <property type="entry name" value="PHOSPHOPANTETHEINE"/>
    <property type="match status" value="1"/>
</dbReference>
<feature type="region of interest" description="Disordered" evidence="4">
    <location>
        <begin position="1399"/>
        <end position="1438"/>
    </location>
</feature>
<dbReference type="FunFam" id="3.40.50.12780:FF:000012">
    <property type="entry name" value="Non-ribosomal peptide synthetase"/>
    <property type="match status" value="1"/>
</dbReference>
<feature type="domain" description="Carrier" evidence="5">
    <location>
        <begin position="961"/>
        <end position="1036"/>
    </location>
</feature>
<dbReference type="EMBL" id="KP830090">
    <property type="protein sequence ID" value="AKA59395.1"/>
    <property type="molecule type" value="Genomic_DNA"/>
</dbReference>
<sequence length="1438" mass="157226">MHSDAVPLTRGQEAIWIDHELDPDSPRFNDTFAIRLGGQLDLAALDRALTALIERHEALRTRVVRTSDGPVQVVDPAPPVRLEAEPLEQGHSSQAVHAVLTEEARRPFDLERSPPARFRLFELAADDHVLTYTVHHLVSDGWSVELLLRELADAYAGEPPEAAPARYADFVAWEREFETSERGKRQLAYWMRQLADAPAGLALPADRTRPPRAQGHGGELAFAFGEEATSAAQRLARERGATTHAVVLGAFAALLSTYSGQDDLVIGSPLARRPRRDFEDTAGMFVNMAALRVDTSGDPTFAELVTHVRDVVVGAFGHQELAFETVAAELGLRREPGRRPLLQVAFVASPDLELDMSRSGLRVEVAPIHTRTSKFDLTLYLTDDPVAMRGRFEYDAELFDAQTAERLALHLTRLLERALERPDTALSDLDLLDDAERAEQLVAWNSTDAEFPHVGLAELVRRTAAAQPRAVALVDGPDEVTYGELVERAERVARGLVRRGVAAGDFVGLLLGRGIGQVEAMLGVLFAGAAYVPIDSATPAARLEFIVADAELRWVVVEPGGAPAGVSGALPVTLDELREPDGSEALPAAAGAAPAYCIYTSGTTGRPKGVVVTHGNVVRLVTNDRLPFEFGPGDVWSLFHSYTFDFAVWELFGCLAHGGRLVVVGEAEARDTQRFWELFRRARVTVLNQTPSAFAQLLLVERSEPAELEHLRYVVFGGERLAPRMLAGFRERHPSVALVNMYGITEVTVHASVHFVTDADVAADVSNIGVPIPTTTLHVLDRHGGRRLLPVGAVGELYVGGLGVAAGYLRRPELDSQRFVADPFGAGRLFRSGDLARRRVDGTIEFLGRADAQIKLRGYRIEPGEVEAALREHPAVAAAVVRLDRDGERLVAFVVAADAAGSAAAPGAAELRAHLAAELPDYMVPGRFRSLERLPLTPNGKLDERALWAVADELDDHRGGPPRTATAKRLAAVWAELLELDEVQAEDSFFDLGGHSLLAARVLEHVKRLFGVALPLRVLFDHPHLQELADLIDTRAEAGPPPADDAPGDLLPASSFQQRIWFDERLRPGTALYNVPLAWHIEGDLDRDELERALALVVERHEILRTRFVERDGRLHQLVVDPWIPRLDHQDLTAVSPQRRDAEVTAYLREAARRPFDTSTEPLLRTALLRTGDDEHVLFVCVHHLVWDAQSADVFLGDLALCLEAVAQHPATSRPIAAPVARIDDPRAVSSYQERIAALERLEAHAPSYHNLALLLRLRTTPDAQALAGAVAEVVERHEALSMNIGVREGGYQRIGGTTQERAVWLAPIADAGPGPPAALLEHVRRPLDLEDDALFRVVAQSLDDGSSWLALIGHLAVVDRRSMQSVARQLLQALTGASGPDIPETRYSDWWRDAIATPQRTPSRGAPSGCAVNSSRLRFRTTPRGTRSRSTGRARSS</sequence>
<dbReference type="InterPro" id="IPR006162">
    <property type="entry name" value="Ppantetheine_attach_site"/>
</dbReference>
<dbReference type="CDD" id="cd19531">
    <property type="entry name" value="LCL_NRPS-like"/>
    <property type="match status" value="1"/>
</dbReference>
<keyword evidence="2" id="KW-0596">Phosphopantetheine</keyword>
<evidence type="ECO:0000256" key="3">
    <source>
        <dbReference type="ARBA" id="ARBA00022553"/>
    </source>
</evidence>
<dbReference type="InterPro" id="IPR010071">
    <property type="entry name" value="AA_adenyl_dom"/>
</dbReference>
<comment type="cofactor">
    <cofactor evidence="1">
        <name>pantetheine 4'-phosphate</name>
        <dbReference type="ChEBI" id="CHEBI:47942"/>
    </cofactor>
</comment>
<organism evidence="6">
    <name type="scientific">uncultured bacterium AB_162</name>
    <dbReference type="NCBI Taxonomy" id="1630011"/>
    <lineage>
        <taxon>Bacteria</taxon>
        <taxon>environmental samples</taxon>
    </lineage>
</organism>
<dbReference type="SMART" id="SM00823">
    <property type="entry name" value="PKS_PP"/>
    <property type="match status" value="1"/>
</dbReference>
<dbReference type="Gene3D" id="3.30.300.30">
    <property type="match status" value="1"/>
</dbReference>
<dbReference type="InterPro" id="IPR023213">
    <property type="entry name" value="CAT-like_dom_sf"/>
</dbReference>
<dbReference type="GO" id="GO:0031177">
    <property type="term" value="F:phosphopantetheine binding"/>
    <property type="evidence" value="ECO:0007669"/>
    <property type="project" value="InterPro"/>
</dbReference>
<evidence type="ECO:0000313" key="6">
    <source>
        <dbReference type="EMBL" id="AKA59395.1"/>
    </source>
</evidence>
<dbReference type="PANTHER" id="PTHR45527:SF1">
    <property type="entry name" value="FATTY ACID SYNTHASE"/>
    <property type="match status" value="1"/>
</dbReference>
<dbReference type="InterPro" id="IPR036736">
    <property type="entry name" value="ACP-like_sf"/>
</dbReference>
<evidence type="ECO:0000256" key="1">
    <source>
        <dbReference type="ARBA" id="ARBA00001957"/>
    </source>
</evidence>
<protein>
    <submittedName>
        <fullName evidence="6">Non-ribosomal peptide synthetase</fullName>
    </submittedName>
</protein>
<dbReference type="InterPro" id="IPR000873">
    <property type="entry name" value="AMP-dep_synth/lig_dom"/>
</dbReference>
<dbReference type="FunFam" id="1.10.1200.10:FF:000005">
    <property type="entry name" value="Nonribosomal peptide synthetase 1"/>
    <property type="match status" value="1"/>
</dbReference>
<dbReference type="InterPro" id="IPR045851">
    <property type="entry name" value="AMP-bd_C_sf"/>
</dbReference>
<dbReference type="Pfam" id="PF13193">
    <property type="entry name" value="AMP-binding_C"/>
    <property type="match status" value="1"/>
</dbReference>
<dbReference type="PROSITE" id="PS50075">
    <property type="entry name" value="CARRIER"/>
    <property type="match status" value="1"/>
</dbReference>
<dbReference type="Gene3D" id="3.30.559.10">
    <property type="entry name" value="Chloramphenicol acetyltransferase-like domain"/>
    <property type="match status" value="3"/>
</dbReference>
<dbReference type="Pfam" id="PF00501">
    <property type="entry name" value="AMP-binding"/>
    <property type="match status" value="1"/>
</dbReference>
<dbReference type="GO" id="GO:0005829">
    <property type="term" value="C:cytosol"/>
    <property type="evidence" value="ECO:0007669"/>
    <property type="project" value="TreeGrafter"/>
</dbReference>
<dbReference type="InterPro" id="IPR020806">
    <property type="entry name" value="PKS_PP-bd"/>
</dbReference>
<dbReference type="Gene3D" id="3.30.559.30">
    <property type="entry name" value="Nonribosomal peptide synthetase, condensation domain"/>
    <property type="match status" value="1"/>
</dbReference>
<keyword evidence="3" id="KW-0597">Phosphoprotein</keyword>
<dbReference type="SUPFAM" id="SSF52777">
    <property type="entry name" value="CoA-dependent acyltransferases"/>
    <property type="match status" value="4"/>
</dbReference>
<name>A0A0E3JNN4_9BACT</name>